<feature type="compositionally biased region" description="Basic and acidic residues" evidence="1">
    <location>
        <begin position="110"/>
        <end position="132"/>
    </location>
</feature>
<accession>A0A9P5CSD7</accession>
<dbReference type="AlphaFoldDB" id="A0A9P5CSD7"/>
<reference evidence="2" key="1">
    <citation type="journal article" date="2020" name="Phytopathology">
        <title>Genome sequence of the chestnut blight fungus Cryphonectria parasitica EP155: A fundamental resource for an archetypical invasive plant pathogen.</title>
        <authorList>
            <person name="Crouch J.A."/>
            <person name="Dawe A."/>
            <person name="Aerts A."/>
            <person name="Barry K."/>
            <person name="Churchill A.C.L."/>
            <person name="Grimwood J."/>
            <person name="Hillman B."/>
            <person name="Milgroom M.G."/>
            <person name="Pangilinan J."/>
            <person name="Smith M."/>
            <person name="Salamov A."/>
            <person name="Schmutz J."/>
            <person name="Yadav J."/>
            <person name="Grigoriev I.V."/>
            <person name="Nuss D."/>
        </authorList>
    </citation>
    <scope>NUCLEOTIDE SEQUENCE</scope>
    <source>
        <strain evidence="2">EP155</strain>
    </source>
</reference>
<feature type="non-terminal residue" evidence="2">
    <location>
        <position position="1"/>
    </location>
</feature>
<dbReference type="OrthoDB" id="2431475at2759"/>
<evidence type="ECO:0000256" key="1">
    <source>
        <dbReference type="SAM" id="MobiDB-lite"/>
    </source>
</evidence>
<proteinExistence type="predicted"/>
<dbReference type="RefSeq" id="XP_040779443.1">
    <property type="nucleotide sequence ID" value="XM_040915570.1"/>
</dbReference>
<feature type="compositionally biased region" description="Acidic residues" evidence="1">
    <location>
        <begin position="240"/>
        <end position="253"/>
    </location>
</feature>
<feature type="region of interest" description="Disordered" evidence="1">
    <location>
        <begin position="110"/>
        <end position="302"/>
    </location>
</feature>
<feature type="compositionally biased region" description="Basic and acidic residues" evidence="1">
    <location>
        <begin position="168"/>
        <end position="180"/>
    </location>
</feature>
<feature type="compositionally biased region" description="Basic residues" evidence="1">
    <location>
        <begin position="133"/>
        <end position="152"/>
    </location>
</feature>
<name>A0A9P5CSD7_CRYP1</name>
<keyword evidence="3" id="KW-1185">Reference proteome</keyword>
<dbReference type="PANTHER" id="PTHR40132:SF1">
    <property type="entry name" value="PRE-MRNA-SPLICING FACTOR 38B"/>
    <property type="match status" value="1"/>
</dbReference>
<dbReference type="Proteomes" id="UP000803844">
    <property type="component" value="Unassembled WGS sequence"/>
</dbReference>
<organism evidence="2 3">
    <name type="scientific">Cryphonectria parasitica (strain ATCC 38755 / EP155)</name>
    <dbReference type="NCBI Taxonomy" id="660469"/>
    <lineage>
        <taxon>Eukaryota</taxon>
        <taxon>Fungi</taxon>
        <taxon>Dikarya</taxon>
        <taxon>Ascomycota</taxon>
        <taxon>Pezizomycotina</taxon>
        <taxon>Sordariomycetes</taxon>
        <taxon>Sordariomycetidae</taxon>
        <taxon>Diaporthales</taxon>
        <taxon>Cryphonectriaceae</taxon>
        <taxon>Cryphonectria-Endothia species complex</taxon>
        <taxon>Cryphonectria</taxon>
    </lineage>
</organism>
<dbReference type="PANTHER" id="PTHR40132">
    <property type="entry name" value="PRE-MRNA-SPLICING FACTOR 38B"/>
    <property type="match status" value="1"/>
</dbReference>
<feature type="compositionally biased region" description="Basic and acidic residues" evidence="1">
    <location>
        <begin position="282"/>
        <end position="292"/>
    </location>
</feature>
<feature type="non-terminal residue" evidence="2">
    <location>
        <position position="363"/>
    </location>
</feature>
<evidence type="ECO:0008006" key="4">
    <source>
        <dbReference type="Google" id="ProtNLM"/>
    </source>
</evidence>
<evidence type="ECO:0000313" key="2">
    <source>
        <dbReference type="EMBL" id="KAF3768482.1"/>
    </source>
</evidence>
<gene>
    <name evidence="2" type="ORF">M406DRAFT_220629</name>
</gene>
<dbReference type="GeneID" id="63832699"/>
<feature type="compositionally biased region" description="Basic residues" evidence="1">
    <location>
        <begin position="198"/>
        <end position="209"/>
    </location>
</feature>
<protein>
    <recommendedName>
        <fullName evidence="4">Pre-mRNA-splicing factor 38B</fullName>
    </recommendedName>
</protein>
<sequence length="363" mass="41327">DDLLTDEYVADLLAKEAGDCSLKYSTMGMEAYTTSPTNKLKPNTRFLRNIIKGTNRHNNALAAKELSESQARLRDLADAKEEKRKKYTPSASEIRGRQLGNIAALLSGKTDEDARRLADMEAASRRQREKKEKHDKRRRSLERYSVTRRRGRRSEGGDEDNTYCRRNSSSEDERGVGESSRKKRHRERSRSPKEGPRTHRHRSPTRRKRRDDIAEETPDRPSHRHSKSTGKPTRSKQANDNDDDGNAESDPLEDLIGPAPPPTVLPRGRGALKGSSGMDSRFTPEYDPRSDLQADNDSPDSWDTAVEAFRGRAKMRQQGADRLRQAGFTEDEVKRWEKGGEKTIDDVQWAKKGEKRAWDQGKD</sequence>
<feature type="compositionally biased region" description="Polar residues" evidence="1">
    <location>
        <begin position="229"/>
        <end position="238"/>
    </location>
</feature>
<dbReference type="EMBL" id="MU032345">
    <property type="protein sequence ID" value="KAF3768482.1"/>
    <property type="molecule type" value="Genomic_DNA"/>
</dbReference>
<evidence type="ECO:0000313" key="3">
    <source>
        <dbReference type="Proteomes" id="UP000803844"/>
    </source>
</evidence>
<comment type="caution">
    <text evidence="2">The sequence shown here is derived from an EMBL/GenBank/DDBJ whole genome shotgun (WGS) entry which is preliminary data.</text>
</comment>